<dbReference type="PIRSF" id="PIRSF006268">
    <property type="entry name" value="ApbE"/>
    <property type="match status" value="1"/>
</dbReference>
<keyword evidence="4 11" id="KW-0285">Flavoprotein</keyword>
<sequence>MRIALPPVIDGSAFAGHDPAAPIVTLDGLTMGTRWRVLFVPQPRAGAAAIRAAIVARLDGIVAEMSHWEPGSLLSKFNRAAAGTWMALPPDFAHVMAAALRIAALSEGAFDPAIGRLVDLWGFGPPGPMPAPDAPGIIAARAQSGWHRLAYDPALRRLRQPGGVGLDLSGIAKGFAVDAVAGLLQAAGIRHALVEIGGELAGFGIRPDGDPWWVDLETPPGIDLRPLRVALHGLAVATSGDYARGAHNLDPRTGYPASHGVVSVSVLHASAMEADAWASALTVLGPAGLALADRERIAARIVTHDGGAAREHLSAALGGML</sequence>
<dbReference type="InterPro" id="IPR003374">
    <property type="entry name" value="ApbE-like_sf"/>
</dbReference>
<evidence type="ECO:0000256" key="11">
    <source>
        <dbReference type="PIRNR" id="PIRNR006268"/>
    </source>
</evidence>
<dbReference type="EC" id="2.7.1.180" evidence="2 11"/>
<evidence type="ECO:0000256" key="1">
    <source>
        <dbReference type="ARBA" id="ARBA00001946"/>
    </source>
</evidence>
<evidence type="ECO:0000256" key="7">
    <source>
        <dbReference type="ARBA" id="ARBA00022827"/>
    </source>
</evidence>
<dbReference type="RefSeq" id="WP_345862340.1">
    <property type="nucleotide sequence ID" value="NZ_JBDIMF010000001.1"/>
</dbReference>
<evidence type="ECO:0000313" key="13">
    <source>
        <dbReference type="Proteomes" id="UP001404104"/>
    </source>
</evidence>
<name>A0ABU9XQK0_9SPHN</name>
<keyword evidence="6 11" id="KW-0479">Metal-binding</keyword>
<dbReference type="GO" id="GO:0016740">
    <property type="term" value="F:transferase activity"/>
    <property type="evidence" value="ECO:0007669"/>
    <property type="project" value="UniProtKB-KW"/>
</dbReference>
<comment type="caution">
    <text evidence="12">The sequence shown here is derived from an EMBL/GenBank/DDBJ whole genome shotgun (WGS) entry which is preliminary data.</text>
</comment>
<evidence type="ECO:0000256" key="6">
    <source>
        <dbReference type="ARBA" id="ARBA00022723"/>
    </source>
</evidence>
<proteinExistence type="inferred from homology"/>
<keyword evidence="7 11" id="KW-0274">FAD</keyword>
<evidence type="ECO:0000313" key="12">
    <source>
        <dbReference type="EMBL" id="MEN2784961.1"/>
    </source>
</evidence>
<dbReference type="Pfam" id="PF02424">
    <property type="entry name" value="ApbE"/>
    <property type="match status" value="1"/>
</dbReference>
<keyword evidence="13" id="KW-1185">Reference proteome</keyword>
<evidence type="ECO:0000256" key="10">
    <source>
        <dbReference type="ARBA" id="ARBA00048540"/>
    </source>
</evidence>
<dbReference type="SUPFAM" id="SSF143631">
    <property type="entry name" value="ApbE-like"/>
    <property type="match status" value="1"/>
</dbReference>
<comment type="catalytic activity">
    <reaction evidence="10 11">
        <text>L-threonyl-[protein] + FAD = FMN-L-threonyl-[protein] + AMP + H(+)</text>
        <dbReference type="Rhea" id="RHEA:36847"/>
        <dbReference type="Rhea" id="RHEA-COMP:11060"/>
        <dbReference type="Rhea" id="RHEA-COMP:11061"/>
        <dbReference type="ChEBI" id="CHEBI:15378"/>
        <dbReference type="ChEBI" id="CHEBI:30013"/>
        <dbReference type="ChEBI" id="CHEBI:57692"/>
        <dbReference type="ChEBI" id="CHEBI:74257"/>
        <dbReference type="ChEBI" id="CHEBI:456215"/>
        <dbReference type="EC" id="2.7.1.180"/>
    </reaction>
</comment>
<evidence type="ECO:0000256" key="2">
    <source>
        <dbReference type="ARBA" id="ARBA00011955"/>
    </source>
</evidence>
<evidence type="ECO:0000256" key="3">
    <source>
        <dbReference type="ARBA" id="ARBA00016337"/>
    </source>
</evidence>
<accession>A0ABU9XQK0</accession>
<dbReference type="InterPro" id="IPR024932">
    <property type="entry name" value="ApbE"/>
</dbReference>
<keyword evidence="5 11" id="KW-0808">Transferase</keyword>
<dbReference type="PANTHER" id="PTHR30040:SF2">
    <property type="entry name" value="FAD:PROTEIN FMN TRANSFERASE"/>
    <property type="match status" value="1"/>
</dbReference>
<evidence type="ECO:0000256" key="8">
    <source>
        <dbReference type="ARBA" id="ARBA00022842"/>
    </source>
</evidence>
<comment type="similarity">
    <text evidence="11">Belongs to the ApbE family.</text>
</comment>
<reference evidence="12 13" key="1">
    <citation type="submission" date="2024-05" db="EMBL/GenBank/DDBJ databases">
        <authorList>
            <person name="Liu Q."/>
            <person name="Xin Y.-H."/>
        </authorList>
    </citation>
    <scope>NUCLEOTIDE SEQUENCE [LARGE SCALE GENOMIC DNA]</scope>
    <source>
        <strain evidence="12 13">CGMCC 1.15349</strain>
    </source>
</reference>
<evidence type="ECO:0000256" key="9">
    <source>
        <dbReference type="ARBA" id="ARBA00031306"/>
    </source>
</evidence>
<dbReference type="Gene3D" id="3.10.520.10">
    <property type="entry name" value="ApbE-like domains"/>
    <property type="match status" value="1"/>
</dbReference>
<gene>
    <name evidence="12" type="ORF">ABC969_00825</name>
</gene>
<organism evidence="12 13">
    <name type="scientific">Sphingomonas qilianensis</name>
    <dbReference type="NCBI Taxonomy" id="1736690"/>
    <lineage>
        <taxon>Bacteria</taxon>
        <taxon>Pseudomonadati</taxon>
        <taxon>Pseudomonadota</taxon>
        <taxon>Alphaproteobacteria</taxon>
        <taxon>Sphingomonadales</taxon>
        <taxon>Sphingomonadaceae</taxon>
        <taxon>Sphingomonas</taxon>
    </lineage>
</organism>
<dbReference type="PANTHER" id="PTHR30040">
    <property type="entry name" value="THIAMINE BIOSYNTHESIS LIPOPROTEIN APBE"/>
    <property type="match status" value="1"/>
</dbReference>
<comment type="cofactor">
    <cofactor evidence="1">
        <name>Mg(2+)</name>
        <dbReference type="ChEBI" id="CHEBI:18420"/>
    </cofactor>
</comment>
<evidence type="ECO:0000256" key="4">
    <source>
        <dbReference type="ARBA" id="ARBA00022630"/>
    </source>
</evidence>
<protein>
    <recommendedName>
        <fullName evidence="3 11">FAD:protein FMN transferase</fullName>
        <ecNumber evidence="2 11">2.7.1.180</ecNumber>
    </recommendedName>
    <alternativeName>
        <fullName evidence="9 11">Flavin transferase</fullName>
    </alternativeName>
</protein>
<evidence type="ECO:0000256" key="5">
    <source>
        <dbReference type="ARBA" id="ARBA00022679"/>
    </source>
</evidence>
<dbReference type="Proteomes" id="UP001404104">
    <property type="component" value="Unassembled WGS sequence"/>
</dbReference>
<keyword evidence="8 11" id="KW-0460">Magnesium</keyword>
<dbReference type="EMBL" id="JBDIMF010000001">
    <property type="protein sequence ID" value="MEN2784961.1"/>
    <property type="molecule type" value="Genomic_DNA"/>
</dbReference>